<accession>A0ABY3PRV6</accession>
<evidence type="ECO:0000313" key="1">
    <source>
        <dbReference type="EMBL" id="UFP96463.1"/>
    </source>
</evidence>
<organism evidence="1 2">
    <name type="scientific">Gloeobacter morelensis MG652769</name>
    <dbReference type="NCBI Taxonomy" id="2781736"/>
    <lineage>
        <taxon>Bacteria</taxon>
        <taxon>Bacillati</taxon>
        <taxon>Cyanobacteriota</taxon>
        <taxon>Cyanophyceae</taxon>
        <taxon>Gloeobacterales</taxon>
        <taxon>Gloeobacteraceae</taxon>
        <taxon>Gloeobacter</taxon>
        <taxon>Gloeobacter morelensis</taxon>
    </lineage>
</organism>
<sequence length="64" mass="7391">MWYLSSESIGVWGIEHVQAQAIQLIYVGSRLKGRQQVFRQWPKLVLQPALQRLKLAFDTTDYAG</sequence>
<evidence type="ECO:0000313" key="2">
    <source>
        <dbReference type="Proteomes" id="UP001054846"/>
    </source>
</evidence>
<proteinExistence type="predicted"/>
<reference evidence="1 2" key="1">
    <citation type="journal article" date="2021" name="Genome Biol. Evol.">
        <title>Complete Genome Sequencing of a Novel Gloeobacter Species from a Waterfall Cave in Mexico.</title>
        <authorList>
            <person name="Saw J.H."/>
            <person name="Cardona T."/>
            <person name="Montejano G."/>
        </authorList>
    </citation>
    <scope>NUCLEOTIDE SEQUENCE [LARGE SCALE GENOMIC DNA]</scope>
    <source>
        <strain evidence="1">MG652769</strain>
    </source>
</reference>
<gene>
    <name evidence="1" type="ORF">ISF26_09725</name>
</gene>
<dbReference type="RefSeq" id="WP_230843699.1">
    <property type="nucleotide sequence ID" value="NZ_CP063845.1"/>
</dbReference>
<dbReference type="Proteomes" id="UP001054846">
    <property type="component" value="Chromosome"/>
</dbReference>
<keyword evidence="2" id="KW-1185">Reference proteome</keyword>
<protein>
    <submittedName>
        <fullName evidence="1">Uncharacterized protein</fullName>
    </submittedName>
</protein>
<dbReference type="EMBL" id="CP063845">
    <property type="protein sequence ID" value="UFP96463.1"/>
    <property type="molecule type" value="Genomic_DNA"/>
</dbReference>
<name>A0ABY3PRV6_9CYAN</name>